<reference evidence="3 4" key="1">
    <citation type="submission" date="2023-01" db="EMBL/GenBank/DDBJ databases">
        <title>Analysis of 21 Apiospora genomes using comparative genomics revels a genus with tremendous synthesis potential of carbohydrate active enzymes and secondary metabolites.</title>
        <authorList>
            <person name="Sorensen T."/>
        </authorList>
    </citation>
    <scope>NUCLEOTIDE SEQUENCE [LARGE SCALE GENOMIC DNA]</scope>
    <source>
        <strain evidence="3 4">CBS 20057</strain>
    </source>
</reference>
<dbReference type="EMBL" id="JAQQWI010000015">
    <property type="protein sequence ID" value="KAK8012934.1"/>
    <property type="molecule type" value="Genomic_DNA"/>
</dbReference>
<name>A0ABR1RK59_9PEZI</name>
<feature type="region of interest" description="Disordered" evidence="1">
    <location>
        <begin position="827"/>
        <end position="852"/>
    </location>
</feature>
<dbReference type="Pfam" id="PF20248">
    <property type="entry name" value="DUF6603"/>
    <property type="match status" value="1"/>
</dbReference>
<feature type="region of interest" description="Disordered" evidence="1">
    <location>
        <begin position="1"/>
        <end position="32"/>
    </location>
</feature>
<comment type="caution">
    <text evidence="3">The sequence shown here is derived from an EMBL/GenBank/DDBJ whole genome shotgun (WGS) entry which is preliminary data.</text>
</comment>
<gene>
    <name evidence="3" type="ORF">PG991_010309</name>
</gene>
<feature type="region of interest" description="Disordered" evidence="1">
    <location>
        <begin position="96"/>
        <end position="143"/>
    </location>
</feature>
<evidence type="ECO:0000313" key="3">
    <source>
        <dbReference type="EMBL" id="KAK8012934.1"/>
    </source>
</evidence>
<evidence type="ECO:0000259" key="2">
    <source>
        <dbReference type="Pfam" id="PF20248"/>
    </source>
</evidence>
<sequence>MYYIWTQDKVPPQPKESKTEPRQAGFTRGDLEQLNSIEPFKGADEILVADKFKTQDSADLMLAAGSYFGIISVDSSGAKSCILGYDFKSSGKKVEESADDNAASSGNTPSDTDAADDKPKSPAGEETSGPTNPSAHAPLKKKSGPLSVSNVGLKYKGQTLSVILDANFDLGPLAFALLGFSIDLEIKTLDSLKDVKVGFNLDGLSAAFDKPPLTIAGIIRRGNTDGIRYYAGGLIISYIPYQFMAADFYGVVSKKGEEPYTSVFVFAKLDGPLVSLGFADITGLTGGFGYNSSARMPAIEDVVKYPLVAPISFKDANSALDALKTLTDPGQGGWFSPANKTYWAAAGLKVDAFQMVSIDAVVLVQFGNGSVKFAIFAVAVADVPSAKSPVKLAHVELGMSLTVDPDYGLLKVEAQLAPGSYILAPDCHLTGGMALVYWFDGPHADKNRVGDFVFTLGGYHEAMVVPPGWPNPPRLGISWGLGAHLSISGKAYFAVTPKVCMAGARLHASFSAGPIEAWFDAFADFLINYKPFHFIGHVSIAVGVSFNIDFLFIHTHISVEIGADLTLWGPPLAGTVHVDLWVASFSIDFGAAQGTQEVVDLYSFYLLVLPASLRQASGLTPDQEKAEAPRPPNEGHNFVATSGLLNANENPQKAKDAPWFVKGGLFCFVAECKMPVSHVQLVTSIDSAGNKTTAPVEFKKPDGSVTTPPSIYSKPMLLSDPMTSTFTVEYTQDGVNEDETNWQMEMVWNAMPTGLWAQYQSKTDPSLPSADTGKLLDQKSGSTPLMMGLRITAPKPILSPDPYPAFDVADATLVELDAERHFEKPKVSNAKLFAPQPSLEDQLPPDPEDEVRKKAISDQYDAVLE</sequence>
<accession>A0ABR1RK59</accession>
<feature type="compositionally biased region" description="Polar residues" evidence="1">
    <location>
        <begin position="102"/>
        <end position="111"/>
    </location>
</feature>
<dbReference type="InterPro" id="IPR046538">
    <property type="entry name" value="DUF6603"/>
</dbReference>
<organism evidence="3 4">
    <name type="scientific">Apiospora marii</name>
    <dbReference type="NCBI Taxonomy" id="335849"/>
    <lineage>
        <taxon>Eukaryota</taxon>
        <taxon>Fungi</taxon>
        <taxon>Dikarya</taxon>
        <taxon>Ascomycota</taxon>
        <taxon>Pezizomycotina</taxon>
        <taxon>Sordariomycetes</taxon>
        <taxon>Xylariomycetidae</taxon>
        <taxon>Amphisphaeriales</taxon>
        <taxon>Apiosporaceae</taxon>
        <taxon>Apiospora</taxon>
    </lineage>
</organism>
<protein>
    <recommendedName>
        <fullName evidence="2">DUF6603 domain-containing protein</fullName>
    </recommendedName>
</protein>
<feature type="domain" description="DUF6603" evidence="2">
    <location>
        <begin position="139"/>
        <end position="666"/>
    </location>
</feature>
<keyword evidence="4" id="KW-1185">Reference proteome</keyword>
<evidence type="ECO:0000256" key="1">
    <source>
        <dbReference type="SAM" id="MobiDB-lite"/>
    </source>
</evidence>
<dbReference type="Proteomes" id="UP001396898">
    <property type="component" value="Unassembled WGS sequence"/>
</dbReference>
<evidence type="ECO:0000313" key="4">
    <source>
        <dbReference type="Proteomes" id="UP001396898"/>
    </source>
</evidence>
<proteinExistence type="predicted"/>